<dbReference type="SUPFAM" id="SSF53448">
    <property type="entry name" value="Nucleotide-diphospho-sugar transferases"/>
    <property type="match status" value="1"/>
</dbReference>
<evidence type="ECO:0000256" key="2">
    <source>
        <dbReference type="ARBA" id="ARBA00006739"/>
    </source>
</evidence>
<evidence type="ECO:0000256" key="1">
    <source>
        <dbReference type="ARBA" id="ARBA00004776"/>
    </source>
</evidence>
<proteinExistence type="inferred from homology"/>
<feature type="domain" description="Glycosyltransferase 2-like" evidence="5">
    <location>
        <begin position="17"/>
        <end position="112"/>
    </location>
</feature>
<comment type="similarity">
    <text evidence="2">Belongs to the glycosyltransferase 2 family.</text>
</comment>
<comment type="pathway">
    <text evidence="1">Cell wall biogenesis; cell wall polysaccharide biosynthesis.</text>
</comment>
<protein>
    <submittedName>
        <fullName evidence="6">Glycosyltransferase</fullName>
    </submittedName>
</protein>
<dbReference type="InterPro" id="IPR001173">
    <property type="entry name" value="Glyco_trans_2-like"/>
</dbReference>
<reference evidence="6 7" key="1">
    <citation type="submission" date="2019-12" db="EMBL/GenBank/DDBJ databases">
        <title>Auraticoccus cholistani sp. nov., an actinomycete isolated from soil of Cholistan desert.</title>
        <authorList>
            <person name="Cheema M.T."/>
        </authorList>
    </citation>
    <scope>NUCLEOTIDE SEQUENCE [LARGE SCALE GENOMIC DNA]</scope>
    <source>
        <strain evidence="6 7">F435</strain>
    </source>
</reference>
<dbReference type="PANTHER" id="PTHR43179">
    <property type="entry name" value="RHAMNOSYLTRANSFERASE WBBL"/>
    <property type="match status" value="1"/>
</dbReference>
<organism evidence="6 7">
    <name type="scientific">Auraticoccus cholistanensis</name>
    <dbReference type="NCBI Taxonomy" id="2656650"/>
    <lineage>
        <taxon>Bacteria</taxon>
        <taxon>Bacillati</taxon>
        <taxon>Actinomycetota</taxon>
        <taxon>Actinomycetes</taxon>
        <taxon>Propionibacteriales</taxon>
        <taxon>Propionibacteriaceae</taxon>
        <taxon>Auraticoccus</taxon>
    </lineage>
</organism>
<dbReference type="Gene3D" id="3.90.550.10">
    <property type="entry name" value="Spore Coat Polysaccharide Biosynthesis Protein SpsA, Chain A"/>
    <property type="match status" value="1"/>
</dbReference>
<keyword evidence="4 6" id="KW-0808">Transferase</keyword>
<dbReference type="PANTHER" id="PTHR43179:SF12">
    <property type="entry name" value="GALACTOFURANOSYLTRANSFERASE GLFT2"/>
    <property type="match status" value="1"/>
</dbReference>
<sequence length="309" mass="33611">MAAAEVVLVSFRSREHVAELLRSWPEELRVTVVDNSADVDGVRGVVEARPRTRYLDGGGVGFARGANLGARASEAEYLVFVNPDCRPSADDLAALVRGLAEDPTALAHAATMTDAEGAVEAGVGGWEPSVPRLLVHALGLHRRLPTGGLFARPAAGEHVDVDWVTGACMAVRARVFRELGGFDESFYVYAEDVSLGREARRRGWRCVLREDVTVSHGAGRSGAPSAEMLRLRGASFAWYLTRYHRRWSLLLRWLMVLGAVTRSVPALVRRDAETLRGQLQLCRGLLSRRAFVGGREVAARRFAEVAAAG</sequence>
<evidence type="ECO:0000256" key="4">
    <source>
        <dbReference type="ARBA" id="ARBA00022679"/>
    </source>
</evidence>
<evidence type="ECO:0000313" key="6">
    <source>
        <dbReference type="EMBL" id="MVA77260.1"/>
    </source>
</evidence>
<dbReference type="AlphaFoldDB" id="A0A6A9V1J6"/>
<dbReference type="EMBL" id="WPCU01000010">
    <property type="protein sequence ID" value="MVA77260.1"/>
    <property type="molecule type" value="Genomic_DNA"/>
</dbReference>
<keyword evidence="3" id="KW-0328">Glycosyltransferase</keyword>
<dbReference type="GO" id="GO:0016757">
    <property type="term" value="F:glycosyltransferase activity"/>
    <property type="evidence" value="ECO:0007669"/>
    <property type="project" value="UniProtKB-KW"/>
</dbReference>
<evidence type="ECO:0000313" key="7">
    <source>
        <dbReference type="Proteomes" id="UP000435304"/>
    </source>
</evidence>
<evidence type="ECO:0000256" key="3">
    <source>
        <dbReference type="ARBA" id="ARBA00022676"/>
    </source>
</evidence>
<dbReference type="Pfam" id="PF00535">
    <property type="entry name" value="Glycos_transf_2"/>
    <property type="match status" value="1"/>
</dbReference>
<name>A0A6A9V1J6_9ACTN</name>
<dbReference type="Proteomes" id="UP000435304">
    <property type="component" value="Unassembled WGS sequence"/>
</dbReference>
<comment type="caution">
    <text evidence="6">The sequence shown here is derived from an EMBL/GenBank/DDBJ whole genome shotgun (WGS) entry which is preliminary data.</text>
</comment>
<accession>A0A6A9V1J6</accession>
<evidence type="ECO:0000259" key="5">
    <source>
        <dbReference type="Pfam" id="PF00535"/>
    </source>
</evidence>
<gene>
    <name evidence="6" type="ORF">GC722_14690</name>
</gene>
<dbReference type="InterPro" id="IPR029044">
    <property type="entry name" value="Nucleotide-diphossugar_trans"/>
</dbReference>
<keyword evidence="7" id="KW-1185">Reference proteome</keyword>
<dbReference type="Pfam" id="PF13641">
    <property type="entry name" value="Glyco_tranf_2_3"/>
    <property type="match status" value="1"/>
</dbReference>